<organism evidence="9 10">
    <name type="scientific">Thauera terpenica 58Eu</name>
    <dbReference type="NCBI Taxonomy" id="1348657"/>
    <lineage>
        <taxon>Bacteria</taxon>
        <taxon>Pseudomonadati</taxon>
        <taxon>Pseudomonadota</taxon>
        <taxon>Betaproteobacteria</taxon>
        <taxon>Rhodocyclales</taxon>
        <taxon>Zoogloeaceae</taxon>
        <taxon>Thauera</taxon>
    </lineage>
</organism>
<keyword evidence="3" id="KW-1003">Cell membrane</keyword>
<keyword evidence="5 8" id="KW-1133">Transmembrane helix</keyword>
<evidence type="ECO:0000256" key="6">
    <source>
        <dbReference type="ARBA" id="ARBA00023136"/>
    </source>
</evidence>
<evidence type="ECO:0000313" key="10">
    <source>
        <dbReference type="Proteomes" id="UP000015455"/>
    </source>
</evidence>
<dbReference type="Gene3D" id="2.40.128.260">
    <property type="entry name" value="Type IV secretion system, VirB10/TraB/TrbI"/>
    <property type="match status" value="2"/>
</dbReference>
<reference evidence="9 10" key="1">
    <citation type="submission" date="2013-06" db="EMBL/GenBank/DDBJ databases">
        <title>Draft genome sequence of Thauera terpenica.</title>
        <authorList>
            <person name="Liu B."/>
            <person name="Frostegard A.H."/>
            <person name="Shapleigh J.P."/>
        </authorList>
    </citation>
    <scope>NUCLEOTIDE SEQUENCE [LARGE SCALE GENOMIC DNA]</scope>
    <source>
        <strain evidence="9 10">58Eu</strain>
    </source>
</reference>
<dbReference type="AlphaFoldDB" id="S9ZBN6"/>
<dbReference type="InterPro" id="IPR005498">
    <property type="entry name" value="T4SS_VirB10/TraB/TrbI"/>
</dbReference>
<keyword evidence="4 8" id="KW-0812">Transmembrane</keyword>
<dbReference type="eggNOG" id="COG2948">
    <property type="taxonomic scope" value="Bacteria"/>
</dbReference>
<feature type="compositionally biased region" description="Basic and acidic residues" evidence="7">
    <location>
        <begin position="41"/>
        <end position="52"/>
    </location>
</feature>
<keyword evidence="6 8" id="KW-0472">Membrane</keyword>
<evidence type="ECO:0000256" key="1">
    <source>
        <dbReference type="ARBA" id="ARBA00004162"/>
    </source>
</evidence>
<evidence type="ECO:0000256" key="7">
    <source>
        <dbReference type="SAM" id="MobiDB-lite"/>
    </source>
</evidence>
<comment type="caution">
    <text evidence="9">The sequence shown here is derived from an EMBL/GenBank/DDBJ whole genome shotgun (WGS) entry which is preliminary data.</text>
</comment>
<evidence type="ECO:0000256" key="8">
    <source>
        <dbReference type="SAM" id="Phobius"/>
    </source>
</evidence>
<proteinExistence type="inferred from homology"/>
<evidence type="ECO:0000256" key="3">
    <source>
        <dbReference type="ARBA" id="ARBA00022475"/>
    </source>
</evidence>
<dbReference type="EMBL" id="ATJV01000074">
    <property type="protein sequence ID" value="EPZ14635.1"/>
    <property type="molecule type" value="Genomic_DNA"/>
</dbReference>
<feature type="region of interest" description="Disordered" evidence="7">
    <location>
        <begin position="1"/>
        <end position="52"/>
    </location>
</feature>
<dbReference type="GO" id="GO:0005886">
    <property type="term" value="C:plasma membrane"/>
    <property type="evidence" value="ECO:0007669"/>
    <property type="project" value="UniProtKB-SubCell"/>
</dbReference>
<dbReference type="STRING" id="1348657.M622_18165"/>
<keyword evidence="10" id="KW-1185">Reference proteome</keyword>
<dbReference type="NCBIfam" id="NF038091">
    <property type="entry name" value="T4SS_VirB10"/>
    <property type="match status" value="1"/>
</dbReference>
<dbReference type="Proteomes" id="UP000015455">
    <property type="component" value="Unassembled WGS sequence"/>
</dbReference>
<sequence length="437" mass="45617">MGLFDKLKGNKAEAPGEDADGLPDMHAEPSTLAEAMQSQQTKKDFRAREKAEATARAAATAAEENEGLPSVNRRRGNNKLVTALGFVFILGAAAALIVAVNGDKEPKKKTNPNEQQVSNTLPPIAIPAAPPPIAVAHAAPVASVPQIKTGPAQPIPVQGAPKVAGKEPLHWSDRKMGGTLLVGAQQNNGGASGPVRPAPVPATADPNQPAVFAGQGGGRSNPNNELAARLEPTVTTGVSASMLPDRNFLITKGTTLDCALETALDSTVPGITTCRLTRDVYSDNGQVLLLDRGSQLVGEYQGGLKQGQVRLFVLWTRAKTPNGVIVSLNSPGTDALGRSGLEGWVDNHFLERFGAAILMSFIKDSVTALANQTNDGSGGTTNVYGSTANGGEKVVEKILESTVNIPPTIIKNQGDHIQVMVARDLDFSGVYGLKVTQ</sequence>
<accession>S9ZBN6</accession>
<dbReference type="OrthoDB" id="9766860at2"/>
<dbReference type="Pfam" id="PF03743">
    <property type="entry name" value="TrbI"/>
    <property type="match status" value="1"/>
</dbReference>
<dbReference type="InterPro" id="IPR042217">
    <property type="entry name" value="T4SS_VirB10/TrbI"/>
</dbReference>
<dbReference type="PATRIC" id="fig|1348657.5.peg.2895"/>
<feature type="transmembrane region" description="Helical" evidence="8">
    <location>
        <begin position="80"/>
        <end position="100"/>
    </location>
</feature>
<evidence type="ECO:0000256" key="2">
    <source>
        <dbReference type="ARBA" id="ARBA00010265"/>
    </source>
</evidence>
<comment type="similarity">
    <text evidence="2">Belongs to the TrbI/VirB10 family.</text>
</comment>
<evidence type="ECO:0000256" key="5">
    <source>
        <dbReference type="ARBA" id="ARBA00022989"/>
    </source>
</evidence>
<dbReference type="InterPro" id="IPR047695">
    <property type="entry name" value="T4SS_VirB10/PtlG"/>
</dbReference>
<feature type="region of interest" description="Disordered" evidence="7">
    <location>
        <begin position="201"/>
        <end position="225"/>
    </location>
</feature>
<evidence type="ECO:0008006" key="11">
    <source>
        <dbReference type="Google" id="ProtNLM"/>
    </source>
</evidence>
<comment type="subcellular location">
    <subcellularLocation>
        <location evidence="1">Cell membrane</location>
        <topology evidence="1">Single-pass membrane protein</topology>
    </subcellularLocation>
</comment>
<evidence type="ECO:0000313" key="9">
    <source>
        <dbReference type="EMBL" id="EPZ14635.1"/>
    </source>
</evidence>
<protein>
    <recommendedName>
        <fullName evidence="11">Type IV secretion system protein VirB10</fullName>
    </recommendedName>
</protein>
<gene>
    <name evidence="9" type="ORF">M622_18165</name>
</gene>
<evidence type="ECO:0000256" key="4">
    <source>
        <dbReference type="ARBA" id="ARBA00022692"/>
    </source>
</evidence>
<feature type="compositionally biased region" description="Basic and acidic residues" evidence="7">
    <location>
        <begin position="1"/>
        <end position="11"/>
    </location>
</feature>
<dbReference type="CDD" id="cd16429">
    <property type="entry name" value="VirB10"/>
    <property type="match status" value="1"/>
</dbReference>
<name>S9ZBN6_9RHOO</name>